<dbReference type="InterPro" id="IPR014729">
    <property type="entry name" value="Rossmann-like_a/b/a_fold"/>
</dbReference>
<dbReference type="Proteomes" id="UP000734854">
    <property type="component" value="Unassembled WGS sequence"/>
</dbReference>
<dbReference type="InterPro" id="IPR044162">
    <property type="entry name" value="PHOS32/34"/>
</dbReference>
<dbReference type="CDD" id="cd23659">
    <property type="entry name" value="USP_At3g01520-like"/>
    <property type="match status" value="1"/>
</dbReference>
<dbReference type="PANTHER" id="PTHR31966:SF3">
    <property type="entry name" value="OS05G0501700 PROTEIN"/>
    <property type="match status" value="1"/>
</dbReference>
<protein>
    <recommendedName>
        <fullName evidence="2">UspA domain-containing protein</fullName>
    </recommendedName>
</protein>
<keyword evidence="4" id="KW-1185">Reference proteome</keyword>
<sequence>MEDDFDAFTTTKAQDHAQPLVEAQIPFKIHIVKDHDMKERLCLEVERLNLSAVIMGSRGFRASRKTSKGRLGSVSDYCVHHYVCPVVVVRYPDEGGATDGGSPIALGESTKKDDELHPVPEEDEYHDATV</sequence>
<feature type="domain" description="UspA" evidence="2">
    <location>
        <begin position="14"/>
        <end position="90"/>
    </location>
</feature>
<feature type="region of interest" description="Disordered" evidence="1">
    <location>
        <begin position="98"/>
        <end position="130"/>
    </location>
</feature>
<dbReference type="InterPro" id="IPR006016">
    <property type="entry name" value="UspA"/>
</dbReference>
<evidence type="ECO:0000259" key="2">
    <source>
        <dbReference type="Pfam" id="PF00582"/>
    </source>
</evidence>
<dbReference type="PANTHER" id="PTHR31966">
    <property type="entry name" value="OS01G0783500 PROTEIN"/>
    <property type="match status" value="1"/>
</dbReference>
<dbReference type="AlphaFoldDB" id="A0A8J5F0H5"/>
<dbReference type="SUPFAM" id="SSF52402">
    <property type="entry name" value="Adenine nucleotide alpha hydrolases-like"/>
    <property type="match status" value="1"/>
</dbReference>
<proteinExistence type="predicted"/>
<dbReference type="Pfam" id="PF00582">
    <property type="entry name" value="Usp"/>
    <property type="match status" value="1"/>
</dbReference>
<comment type="caution">
    <text evidence="3">The sequence shown here is derived from an EMBL/GenBank/DDBJ whole genome shotgun (WGS) entry which is preliminary data.</text>
</comment>
<evidence type="ECO:0000313" key="3">
    <source>
        <dbReference type="EMBL" id="KAG6479092.1"/>
    </source>
</evidence>
<reference evidence="3 4" key="1">
    <citation type="submission" date="2020-08" db="EMBL/GenBank/DDBJ databases">
        <title>Plant Genome Project.</title>
        <authorList>
            <person name="Zhang R.-G."/>
        </authorList>
    </citation>
    <scope>NUCLEOTIDE SEQUENCE [LARGE SCALE GENOMIC DNA]</scope>
    <source>
        <tissue evidence="3">Rhizome</tissue>
    </source>
</reference>
<accession>A0A8J5F0H5</accession>
<evidence type="ECO:0000313" key="4">
    <source>
        <dbReference type="Proteomes" id="UP000734854"/>
    </source>
</evidence>
<feature type="compositionally biased region" description="Basic and acidic residues" evidence="1">
    <location>
        <begin position="109"/>
        <end position="130"/>
    </location>
</feature>
<name>A0A8J5F0H5_ZINOF</name>
<dbReference type="EMBL" id="JACMSC010000017">
    <property type="protein sequence ID" value="KAG6479092.1"/>
    <property type="molecule type" value="Genomic_DNA"/>
</dbReference>
<evidence type="ECO:0000256" key="1">
    <source>
        <dbReference type="SAM" id="MobiDB-lite"/>
    </source>
</evidence>
<gene>
    <name evidence="3" type="ORF">ZIOFF_062551</name>
</gene>
<organism evidence="3 4">
    <name type="scientific">Zingiber officinale</name>
    <name type="common">Ginger</name>
    <name type="synonym">Amomum zingiber</name>
    <dbReference type="NCBI Taxonomy" id="94328"/>
    <lineage>
        <taxon>Eukaryota</taxon>
        <taxon>Viridiplantae</taxon>
        <taxon>Streptophyta</taxon>
        <taxon>Embryophyta</taxon>
        <taxon>Tracheophyta</taxon>
        <taxon>Spermatophyta</taxon>
        <taxon>Magnoliopsida</taxon>
        <taxon>Liliopsida</taxon>
        <taxon>Zingiberales</taxon>
        <taxon>Zingiberaceae</taxon>
        <taxon>Zingiber</taxon>
    </lineage>
</organism>
<dbReference type="Gene3D" id="3.40.50.620">
    <property type="entry name" value="HUPs"/>
    <property type="match status" value="1"/>
</dbReference>